<dbReference type="AlphaFoldDB" id="A0A2K4ZPD2"/>
<organism evidence="1 2">
    <name type="scientific">Acetatifactor muris</name>
    <dbReference type="NCBI Taxonomy" id="879566"/>
    <lineage>
        <taxon>Bacteria</taxon>
        <taxon>Bacillati</taxon>
        <taxon>Bacillota</taxon>
        <taxon>Clostridia</taxon>
        <taxon>Lachnospirales</taxon>
        <taxon>Lachnospiraceae</taxon>
        <taxon>Acetatifactor</taxon>
    </lineage>
</organism>
<gene>
    <name evidence="1" type="ORF">AMURIS_05087</name>
</gene>
<evidence type="ECO:0000313" key="1">
    <source>
        <dbReference type="EMBL" id="SOY32329.1"/>
    </source>
</evidence>
<protein>
    <submittedName>
        <fullName evidence="1">Uncharacterized protein</fullName>
    </submittedName>
</protein>
<sequence>MGDDTGNVTNYNPEIDMHIVPTEDEIAQSNLLRNEAWQNIHHILKEELSENDMNELRAAFYDVSGGYLFKRK</sequence>
<keyword evidence="2" id="KW-1185">Reference proteome</keyword>
<reference evidence="1 2" key="1">
    <citation type="submission" date="2018-01" db="EMBL/GenBank/DDBJ databases">
        <authorList>
            <person name="Gaut B.S."/>
            <person name="Morton B.R."/>
            <person name="Clegg M.T."/>
            <person name="Duvall M.R."/>
        </authorList>
    </citation>
    <scope>NUCLEOTIDE SEQUENCE [LARGE SCALE GENOMIC DNA]</scope>
    <source>
        <strain evidence="1">GP69</strain>
    </source>
</reference>
<proteinExistence type="predicted"/>
<evidence type="ECO:0000313" key="2">
    <source>
        <dbReference type="Proteomes" id="UP000236311"/>
    </source>
</evidence>
<dbReference type="Proteomes" id="UP000236311">
    <property type="component" value="Unassembled WGS sequence"/>
</dbReference>
<name>A0A2K4ZPD2_9FIRM</name>
<accession>A0A2K4ZPD2</accession>
<dbReference type="EMBL" id="OFSM01000046">
    <property type="protein sequence ID" value="SOY32329.1"/>
    <property type="molecule type" value="Genomic_DNA"/>
</dbReference>